<keyword evidence="2" id="KW-1185">Reference proteome</keyword>
<name>A0A1G9QDP3_9FIRM</name>
<reference evidence="1 2" key="1">
    <citation type="submission" date="2016-10" db="EMBL/GenBank/DDBJ databases">
        <authorList>
            <person name="de Groot N.N."/>
        </authorList>
    </citation>
    <scope>NUCLEOTIDE SEQUENCE [LARGE SCALE GENOMIC DNA]</scope>
    <source>
        <strain evidence="1 2">DSM 16981</strain>
    </source>
</reference>
<dbReference type="STRING" id="349095.SAMN05660299_00205"/>
<accession>A0A1G9QDP3</accession>
<organism evidence="1 2">
    <name type="scientific">Megasphaera paucivorans</name>
    <dbReference type="NCBI Taxonomy" id="349095"/>
    <lineage>
        <taxon>Bacteria</taxon>
        <taxon>Bacillati</taxon>
        <taxon>Bacillota</taxon>
        <taxon>Negativicutes</taxon>
        <taxon>Veillonellales</taxon>
        <taxon>Veillonellaceae</taxon>
        <taxon>Megasphaera</taxon>
    </lineage>
</organism>
<dbReference type="Proteomes" id="UP000199309">
    <property type="component" value="Unassembled WGS sequence"/>
</dbReference>
<sequence length="80" mass="9260">MWILTQDGNIVNLDKSIAVEIHNNEIFSYCGYDSLEHDYLFDMLGKYKDPEKVRDAIYQAIAEGKRTWTMPMDGENNGVK</sequence>
<evidence type="ECO:0000313" key="1">
    <source>
        <dbReference type="EMBL" id="SDM09204.1"/>
    </source>
</evidence>
<evidence type="ECO:0000313" key="2">
    <source>
        <dbReference type="Proteomes" id="UP000199309"/>
    </source>
</evidence>
<protein>
    <submittedName>
        <fullName evidence="1">Uncharacterized protein</fullName>
    </submittedName>
</protein>
<proteinExistence type="predicted"/>
<dbReference type="AlphaFoldDB" id="A0A1G9QDP3"/>
<dbReference type="RefSeq" id="WP_091647391.1">
    <property type="nucleotide sequence ID" value="NZ_FNHQ01000001.1"/>
</dbReference>
<dbReference type="EMBL" id="FNHQ01000001">
    <property type="protein sequence ID" value="SDM09204.1"/>
    <property type="molecule type" value="Genomic_DNA"/>
</dbReference>
<gene>
    <name evidence="1" type="ORF">SAMN05660299_00205</name>
</gene>